<proteinExistence type="predicted"/>
<evidence type="ECO:0000313" key="1">
    <source>
        <dbReference type="EMBL" id="KAJ8891264.1"/>
    </source>
</evidence>
<dbReference type="Proteomes" id="UP001159363">
    <property type="component" value="Chromosome 3"/>
</dbReference>
<accession>A0ABQ9I4V2</accession>
<reference evidence="1 2" key="1">
    <citation type="submission" date="2023-02" db="EMBL/GenBank/DDBJ databases">
        <title>LHISI_Scaffold_Assembly.</title>
        <authorList>
            <person name="Stuart O.P."/>
            <person name="Cleave R."/>
            <person name="Magrath M.J.L."/>
            <person name="Mikheyev A.S."/>
        </authorList>
    </citation>
    <scope>NUCLEOTIDE SEQUENCE [LARGE SCALE GENOMIC DNA]</scope>
    <source>
        <strain evidence="1">Daus_M_001</strain>
        <tissue evidence="1">Leg muscle</tissue>
    </source>
</reference>
<gene>
    <name evidence="1" type="ORF">PR048_010780</name>
</gene>
<evidence type="ECO:0000313" key="2">
    <source>
        <dbReference type="Proteomes" id="UP001159363"/>
    </source>
</evidence>
<protein>
    <submittedName>
        <fullName evidence="1">Uncharacterized protein</fullName>
    </submittedName>
</protein>
<dbReference type="PANTHER" id="PTHR10773:SF19">
    <property type="match status" value="1"/>
</dbReference>
<comment type="caution">
    <text evidence="1">The sequence shown here is derived from an EMBL/GenBank/DDBJ whole genome shotgun (WGS) entry which is preliminary data.</text>
</comment>
<dbReference type="EMBL" id="JARBHB010000003">
    <property type="protein sequence ID" value="KAJ8891264.1"/>
    <property type="molecule type" value="Genomic_DNA"/>
</dbReference>
<name>A0ABQ9I4V2_9NEOP</name>
<sequence>MLNLFKPHKIATLGESSSSVYVDIHHEKIFEVEILSTTISDFQDKNGVPLETNSDPRILTQSDTRLLYDISVNKNNVNNCSGRNDHVYEYVDDFDQDPTHQPDESLETKSSPLLMDLAPEEIDEPIDDAVVDIAVIVQLLKMVNRGTYLNISSADEKVKRRKGVRKREEDEKKKKEKGLSYINRNCNCANQTIKRNEFSEFINNSNQVKDEVLCSRMYISDKSVEKKGRGKIQGKYHDRQITVEYSLCVDTIRTNVCKEMFMHVHGVSRRKGDVLVQKLCAFTSDFVEPDTRGRHIPKNKLLNERIEIRDFTDKYPRHESHYSRRDSLKKYLFPKKKIKTSVLGMFSENCSIQPGTSSRNLTSTPAKNMMNLKHERGMLQINKSLHDSHIAEGEKAYESKKEDKFSAKGNPAERVVKTYSDTCGGTISSGDQKFLLPGHTRLECDSDQARIERAKKQIDEQMKIMVPQD</sequence>
<dbReference type="PANTHER" id="PTHR10773">
    <property type="entry name" value="DNA-DIRECTED RNA POLYMERASES I, II, AND III SUBUNIT RPABC2"/>
    <property type="match status" value="1"/>
</dbReference>
<keyword evidence="2" id="KW-1185">Reference proteome</keyword>
<organism evidence="1 2">
    <name type="scientific">Dryococelus australis</name>
    <dbReference type="NCBI Taxonomy" id="614101"/>
    <lineage>
        <taxon>Eukaryota</taxon>
        <taxon>Metazoa</taxon>
        <taxon>Ecdysozoa</taxon>
        <taxon>Arthropoda</taxon>
        <taxon>Hexapoda</taxon>
        <taxon>Insecta</taxon>
        <taxon>Pterygota</taxon>
        <taxon>Neoptera</taxon>
        <taxon>Polyneoptera</taxon>
        <taxon>Phasmatodea</taxon>
        <taxon>Verophasmatodea</taxon>
        <taxon>Anareolatae</taxon>
        <taxon>Phasmatidae</taxon>
        <taxon>Eurycanthinae</taxon>
        <taxon>Dryococelus</taxon>
    </lineage>
</organism>